<evidence type="ECO:0000313" key="4">
    <source>
        <dbReference type="Proteomes" id="UP000534870"/>
    </source>
</evidence>
<dbReference type="GO" id="GO:0008237">
    <property type="term" value="F:metallopeptidase activity"/>
    <property type="evidence" value="ECO:0007669"/>
    <property type="project" value="UniProtKB-KW"/>
</dbReference>
<comment type="caution">
    <text evidence="3">The sequence shown here is derived from an EMBL/GenBank/DDBJ whole genome shotgun (WGS) entry which is preliminary data.</text>
</comment>
<keyword evidence="3" id="KW-0378">Hydrolase</keyword>
<dbReference type="InterPro" id="IPR003675">
    <property type="entry name" value="Rce1/LyrA-like_dom"/>
</dbReference>
<feature type="domain" description="CAAX prenyl protease 2/Lysostaphin resistance protein A-like" evidence="2">
    <location>
        <begin position="143"/>
        <end position="231"/>
    </location>
</feature>
<feature type="transmembrane region" description="Helical" evidence="1">
    <location>
        <begin position="42"/>
        <end position="62"/>
    </location>
</feature>
<reference evidence="3 4" key="1">
    <citation type="submission" date="2020-06" db="EMBL/GenBank/DDBJ databases">
        <title>Description of novel acetic acid bacteria.</title>
        <authorList>
            <person name="Sombolestani A."/>
        </authorList>
    </citation>
    <scope>NUCLEOTIDE SEQUENCE [LARGE SCALE GENOMIC DNA]</scope>
    <source>
        <strain evidence="3 4">LMG 31431</strain>
    </source>
</reference>
<feature type="transmembrane region" description="Helical" evidence="1">
    <location>
        <begin position="6"/>
        <end position="22"/>
    </location>
</feature>
<keyword evidence="3" id="KW-0645">Protease</keyword>
<dbReference type="GO" id="GO:0080120">
    <property type="term" value="P:CAAX-box protein maturation"/>
    <property type="evidence" value="ECO:0007669"/>
    <property type="project" value="UniProtKB-ARBA"/>
</dbReference>
<protein>
    <submittedName>
        <fullName evidence="3">CPBP family intramembrane metalloprotease</fullName>
    </submittedName>
</protein>
<keyword evidence="1" id="KW-1133">Transmembrane helix</keyword>
<dbReference type="Proteomes" id="UP000534870">
    <property type="component" value="Unassembled WGS sequence"/>
</dbReference>
<feature type="transmembrane region" description="Helical" evidence="1">
    <location>
        <begin position="167"/>
        <end position="192"/>
    </location>
</feature>
<name>A0A7Y7M4Y8_9PROT</name>
<dbReference type="GO" id="GO:0006508">
    <property type="term" value="P:proteolysis"/>
    <property type="evidence" value="ECO:0007669"/>
    <property type="project" value="UniProtKB-KW"/>
</dbReference>
<evidence type="ECO:0000256" key="1">
    <source>
        <dbReference type="SAM" id="Phobius"/>
    </source>
</evidence>
<dbReference type="AlphaFoldDB" id="A0A7Y7M4Y8"/>
<accession>A0A7Y7M4Y8</accession>
<keyword evidence="1" id="KW-0472">Membrane</keyword>
<dbReference type="Pfam" id="PF02517">
    <property type="entry name" value="Rce1-like"/>
    <property type="match status" value="1"/>
</dbReference>
<evidence type="ECO:0000313" key="3">
    <source>
        <dbReference type="EMBL" id="NVN10447.1"/>
    </source>
</evidence>
<dbReference type="RefSeq" id="WP_176639224.1">
    <property type="nucleotide sequence ID" value="NZ_JABXXP010000041.1"/>
</dbReference>
<sequence length="245" mass="27237">MYLDAIAALLMVVFAFVADQGSRSFRKLKDSSPHRRVKIYRVWLATSILCFGVLGILIIYFMGLTHDRNFHGGIYSIYHPYDVAFAILKQNVSIDQAQLLPLGFGFCMGLAILLFVSRTRKGKKFYTTEAVSTLRPRDGTESVYVIALIINAAISEEIMFRGAFPSLLFNITHNAMFAIIASAIVFGCMHWYQGARGVLSTFCLAVIFSLILGAGFGLYLVIALHFVLNMMALFVLPKRSLAEPG</sequence>
<keyword evidence="1" id="KW-0812">Transmembrane</keyword>
<keyword evidence="3" id="KW-0482">Metalloprotease</keyword>
<feature type="transmembrane region" description="Helical" evidence="1">
    <location>
        <begin position="99"/>
        <end position="116"/>
    </location>
</feature>
<feature type="transmembrane region" description="Helical" evidence="1">
    <location>
        <begin position="198"/>
        <end position="228"/>
    </location>
</feature>
<evidence type="ECO:0000259" key="2">
    <source>
        <dbReference type="Pfam" id="PF02517"/>
    </source>
</evidence>
<gene>
    <name evidence="3" type="ORF">HUK84_04670</name>
</gene>
<proteinExistence type="predicted"/>
<dbReference type="EMBL" id="JABXXP010000041">
    <property type="protein sequence ID" value="NVN10447.1"/>
    <property type="molecule type" value="Genomic_DNA"/>
</dbReference>
<dbReference type="GO" id="GO:0004175">
    <property type="term" value="F:endopeptidase activity"/>
    <property type="evidence" value="ECO:0007669"/>
    <property type="project" value="UniProtKB-ARBA"/>
</dbReference>
<organism evidence="3 4">
    <name type="scientific">Nguyenibacter vanlangensis</name>
    <dbReference type="NCBI Taxonomy" id="1216886"/>
    <lineage>
        <taxon>Bacteria</taxon>
        <taxon>Pseudomonadati</taxon>
        <taxon>Pseudomonadota</taxon>
        <taxon>Alphaproteobacteria</taxon>
        <taxon>Acetobacterales</taxon>
        <taxon>Acetobacteraceae</taxon>
        <taxon>Nguyenibacter</taxon>
    </lineage>
</organism>